<dbReference type="PROSITE" id="PS51186">
    <property type="entry name" value="GNAT"/>
    <property type="match status" value="1"/>
</dbReference>
<dbReference type="InterPro" id="IPR050276">
    <property type="entry name" value="MshD_Acetyltransferase"/>
</dbReference>
<dbReference type="PANTHER" id="PTHR43617">
    <property type="entry name" value="L-AMINO ACID N-ACETYLTRANSFERASE"/>
    <property type="match status" value="1"/>
</dbReference>
<sequence>MGQGTTAAVTLHRVDDTCRADVLGLRVTAGQDGFVTGVAAALEEAAAVPECVPRAVRDGAGRVVGFVMYALDRNEHAPWIYRILVDAAWQGRGFGRAAMEAAVAEIAAAWPLQPRVYLGVRPDNTGAVAFYGACGFRPNGRTIGGERVLWRSLPP</sequence>
<dbReference type="CDD" id="cd04301">
    <property type="entry name" value="NAT_SF"/>
    <property type="match status" value="1"/>
</dbReference>
<proteinExistence type="predicted"/>
<dbReference type="EMBL" id="OCNJ01000017">
    <property type="protein sequence ID" value="SOE01328.1"/>
    <property type="molecule type" value="Genomic_DNA"/>
</dbReference>
<feature type="domain" description="N-acetyltransferase" evidence="1">
    <location>
        <begin position="9"/>
        <end position="154"/>
    </location>
</feature>
<dbReference type="InterPro" id="IPR000182">
    <property type="entry name" value="GNAT_dom"/>
</dbReference>
<dbReference type="OrthoDB" id="9127144at2"/>
<evidence type="ECO:0000313" key="3">
    <source>
        <dbReference type="Proteomes" id="UP000219621"/>
    </source>
</evidence>
<dbReference type="Pfam" id="PF00583">
    <property type="entry name" value="Acetyltransf_1"/>
    <property type="match status" value="1"/>
</dbReference>
<evidence type="ECO:0000313" key="2">
    <source>
        <dbReference type="EMBL" id="SOE01328.1"/>
    </source>
</evidence>
<organism evidence="2 3">
    <name type="scientific">Caenispirillum bisanense</name>
    <dbReference type="NCBI Taxonomy" id="414052"/>
    <lineage>
        <taxon>Bacteria</taxon>
        <taxon>Pseudomonadati</taxon>
        <taxon>Pseudomonadota</taxon>
        <taxon>Alphaproteobacteria</taxon>
        <taxon>Rhodospirillales</taxon>
        <taxon>Novispirillaceae</taxon>
        <taxon>Caenispirillum</taxon>
    </lineage>
</organism>
<evidence type="ECO:0000259" key="1">
    <source>
        <dbReference type="PROSITE" id="PS51186"/>
    </source>
</evidence>
<dbReference type="GO" id="GO:0016747">
    <property type="term" value="F:acyltransferase activity, transferring groups other than amino-acyl groups"/>
    <property type="evidence" value="ECO:0007669"/>
    <property type="project" value="InterPro"/>
</dbReference>
<keyword evidence="3" id="KW-1185">Reference proteome</keyword>
<keyword evidence="2" id="KW-0808">Transferase</keyword>
<dbReference type="RefSeq" id="WP_097281606.1">
    <property type="nucleotide sequence ID" value="NZ_OCNJ01000017.1"/>
</dbReference>
<dbReference type="SUPFAM" id="SSF55729">
    <property type="entry name" value="Acyl-CoA N-acyltransferases (Nat)"/>
    <property type="match status" value="1"/>
</dbReference>
<accession>A0A286H0K5</accession>
<dbReference type="Proteomes" id="UP000219621">
    <property type="component" value="Unassembled WGS sequence"/>
</dbReference>
<dbReference type="AlphaFoldDB" id="A0A286H0K5"/>
<dbReference type="InterPro" id="IPR016181">
    <property type="entry name" value="Acyl_CoA_acyltransferase"/>
</dbReference>
<dbReference type="Gene3D" id="3.40.630.30">
    <property type="match status" value="1"/>
</dbReference>
<name>A0A286H0K5_9PROT</name>
<protein>
    <submittedName>
        <fullName evidence="2">Diamine N-acetyltransferase</fullName>
    </submittedName>
</protein>
<reference evidence="2 3" key="1">
    <citation type="submission" date="2017-09" db="EMBL/GenBank/DDBJ databases">
        <authorList>
            <person name="Ehlers B."/>
            <person name="Leendertz F.H."/>
        </authorList>
    </citation>
    <scope>NUCLEOTIDE SEQUENCE [LARGE SCALE GENOMIC DNA]</scope>
    <source>
        <strain evidence="2 3">USBA 140</strain>
    </source>
</reference>
<gene>
    <name evidence="2" type="ORF">SAMN05421508_11761</name>
</gene>